<dbReference type="AlphaFoldDB" id="A0A6J8DN61"/>
<feature type="domain" description="TRAF-type" evidence="6">
    <location>
        <begin position="132"/>
        <end position="185"/>
    </location>
</feature>
<dbReference type="Pfam" id="PF02176">
    <property type="entry name" value="zf-TRAF"/>
    <property type="match status" value="1"/>
</dbReference>
<accession>A0A6J8DN61</accession>
<dbReference type="InterPro" id="IPR013083">
    <property type="entry name" value="Znf_RING/FYVE/PHD"/>
</dbReference>
<dbReference type="OrthoDB" id="10051587at2759"/>
<dbReference type="PROSITE" id="PS00518">
    <property type="entry name" value="ZF_RING_1"/>
    <property type="match status" value="1"/>
</dbReference>
<dbReference type="PROSITE" id="PS50145">
    <property type="entry name" value="ZF_TRAF"/>
    <property type="match status" value="1"/>
</dbReference>
<dbReference type="EMBL" id="CACVKT020007641">
    <property type="protein sequence ID" value="CAC5409365.1"/>
    <property type="molecule type" value="Genomic_DNA"/>
</dbReference>
<evidence type="ECO:0000256" key="3">
    <source>
        <dbReference type="ARBA" id="ARBA00022833"/>
    </source>
</evidence>
<evidence type="ECO:0000259" key="7">
    <source>
        <dbReference type="PROSITE" id="PS50157"/>
    </source>
</evidence>
<dbReference type="InterPro" id="IPR001841">
    <property type="entry name" value="Znf_RING"/>
</dbReference>
<protein>
    <submittedName>
        <fullName evidence="8">TRAF6</fullName>
        <ecNumber evidence="8">2.3.2.27</ecNumber>
    </submittedName>
</protein>
<dbReference type="PROSITE" id="PS50089">
    <property type="entry name" value="ZF_RING_2"/>
    <property type="match status" value="1"/>
</dbReference>
<dbReference type="SMART" id="SM00184">
    <property type="entry name" value="RING"/>
    <property type="match status" value="1"/>
</dbReference>
<keyword evidence="9" id="KW-1185">Reference proteome</keyword>
<feature type="zinc finger region" description="TRAF-type" evidence="4">
    <location>
        <begin position="132"/>
        <end position="185"/>
    </location>
</feature>
<dbReference type="EC" id="2.3.2.27" evidence="8"/>
<dbReference type="GO" id="GO:0061630">
    <property type="term" value="F:ubiquitin protein ligase activity"/>
    <property type="evidence" value="ECO:0007669"/>
    <property type="project" value="UniProtKB-EC"/>
</dbReference>
<dbReference type="SUPFAM" id="SSF57850">
    <property type="entry name" value="RING/U-box"/>
    <property type="match status" value="1"/>
</dbReference>
<keyword evidence="8" id="KW-0012">Acyltransferase</keyword>
<feature type="domain" description="C2H2-type" evidence="7">
    <location>
        <begin position="142"/>
        <end position="169"/>
    </location>
</feature>
<name>A0A6J8DN61_MYTCO</name>
<evidence type="ECO:0000256" key="2">
    <source>
        <dbReference type="ARBA" id="ARBA00022771"/>
    </source>
</evidence>
<dbReference type="PROSITE" id="PS50157">
    <property type="entry name" value="ZINC_FINGER_C2H2_2"/>
    <property type="match status" value="1"/>
</dbReference>
<reference evidence="8 9" key="1">
    <citation type="submission" date="2020-06" db="EMBL/GenBank/DDBJ databases">
        <authorList>
            <person name="Li R."/>
            <person name="Bekaert M."/>
        </authorList>
    </citation>
    <scope>NUCLEOTIDE SEQUENCE [LARGE SCALE GENOMIC DNA]</scope>
    <source>
        <strain evidence="9">wild</strain>
    </source>
</reference>
<evidence type="ECO:0000259" key="6">
    <source>
        <dbReference type="PROSITE" id="PS50145"/>
    </source>
</evidence>
<sequence length="237" mass="27325">MSGRPDDIEFEEEIDRKYICPICLAVLWDPVQTSCGHRFCKLCLGGLVRGSWRFGMSRCPVDKSFSVLLEICLKTMLSKEKCYHLDQENCVYGCGTRVKRLEHDDHKQVCHQRPVNCEHCDEQIFYADLTKHQVLMCEHFPVQCTLCGQTGIRRKDISSHIDVNTGDCPQTIIPCKYASYGCQFQDKRRCMSDHYTTDPDHHILLLVQHNASQDRKIAELTSQMDKLMSIAKNVVNH</sequence>
<evidence type="ECO:0000313" key="9">
    <source>
        <dbReference type="Proteomes" id="UP000507470"/>
    </source>
</evidence>
<evidence type="ECO:0000256" key="1">
    <source>
        <dbReference type="ARBA" id="ARBA00022723"/>
    </source>
</evidence>
<keyword evidence="3 4" id="KW-0862">Zinc</keyword>
<keyword evidence="2 4" id="KW-0863">Zinc-finger</keyword>
<proteinExistence type="predicted"/>
<dbReference type="GO" id="GO:0043122">
    <property type="term" value="P:regulation of canonical NF-kappaB signal transduction"/>
    <property type="evidence" value="ECO:0007669"/>
    <property type="project" value="TreeGrafter"/>
</dbReference>
<dbReference type="InterPro" id="IPR013087">
    <property type="entry name" value="Znf_C2H2_type"/>
</dbReference>
<evidence type="ECO:0000313" key="8">
    <source>
        <dbReference type="EMBL" id="CAC5409365.1"/>
    </source>
</evidence>
<dbReference type="InterPro" id="IPR017907">
    <property type="entry name" value="Znf_RING_CS"/>
</dbReference>
<dbReference type="GO" id="GO:0008270">
    <property type="term" value="F:zinc ion binding"/>
    <property type="evidence" value="ECO:0007669"/>
    <property type="project" value="UniProtKB-KW"/>
</dbReference>
<feature type="domain" description="RING-type" evidence="5">
    <location>
        <begin position="20"/>
        <end position="63"/>
    </location>
</feature>
<dbReference type="PANTHER" id="PTHR10131:SF157">
    <property type="entry name" value="RECEPTOR-ASSOCIATED FACTOR, PUTATIVE-RELATED"/>
    <property type="match status" value="1"/>
</dbReference>
<dbReference type="PANTHER" id="PTHR10131">
    <property type="entry name" value="TNF RECEPTOR ASSOCIATED FACTOR"/>
    <property type="match status" value="1"/>
</dbReference>
<evidence type="ECO:0000256" key="4">
    <source>
        <dbReference type="PROSITE-ProRule" id="PRU00207"/>
    </source>
</evidence>
<evidence type="ECO:0000259" key="5">
    <source>
        <dbReference type="PROSITE" id="PS50089"/>
    </source>
</evidence>
<dbReference type="Gene3D" id="3.30.40.10">
    <property type="entry name" value="Zinc/RING finger domain, C3HC4 (zinc finger)"/>
    <property type="match status" value="3"/>
</dbReference>
<dbReference type="InterPro" id="IPR001293">
    <property type="entry name" value="Znf_TRAF"/>
</dbReference>
<dbReference type="Proteomes" id="UP000507470">
    <property type="component" value="Unassembled WGS sequence"/>
</dbReference>
<gene>
    <name evidence="8" type="ORF">MCOR_42664</name>
</gene>
<keyword evidence="8" id="KW-0808">Transferase</keyword>
<organism evidence="8 9">
    <name type="scientific">Mytilus coruscus</name>
    <name type="common">Sea mussel</name>
    <dbReference type="NCBI Taxonomy" id="42192"/>
    <lineage>
        <taxon>Eukaryota</taxon>
        <taxon>Metazoa</taxon>
        <taxon>Spiralia</taxon>
        <taxon>Lophotrochozoa</taxon>
        <taxon>Mollusca</taxon>
        <taxon>Bivalvia</taxon>
        <taxon>Autobranchia</taxon>
        <taxon>Pteriomorphia</taxon>
        <taxon>Mytilida</taxon>
        <taxon>Mytiloidea</taxon>
        <taxon>Mytilidae</taxon>
        <taxon>Mytilinae</taxon>
        <taxon>Mytilus</taxon>
    </lineage>
</organism>
<keyword evidence="1 4" id="KW-0479">Metal-binding</keyword>
<dbReference type="InterPro" id="IPR018957">
    <property type="entry name" value="Znf_C3HC4_RING-type"/>
</dbReference>
<dbReference type="Pfam" id="PF00097">
    <property type="entry name" value="zf-C3HC4"/>
    <property type="match status" value="1"/>
</dbReference>